<evidence type="ECO:0000256" key="1">
    <source>
        <dbReference type="SAM" id="MobiDB-lite"/>
    </source>
</evidence>
<dbReference type="AlphaFoldDB" id="A0AAW2DFH9"/>
<feature type="compositionally biased region" description="Basic and acidic residues" evidence="1">
    <location>
        <begin position="334"/>
        <end position="343"/>
    </location>
</feature>
<proteinExistence type="predicted"/>
<gene>
    <name evidence="2" type="ORF">SO802_009850</name>
</gene>
<protein>
    <submittedName>
        <fullName evidence="2">Uncharacterized protein</fullName>
    </submittedName>
</protein>
<keyword evidence="3" id="KW-1185">Reference proteome</keyword>
<dbReference type="EMBL" id="JAZDWU010000003">
    <property type="protein sequence ID" value="KAL0008348.1"/>
    <property type="molecule type" value="Genomic_DNA"/>
</dbReference>
<name>A0AAW2DFH9_9ROSI</name>
<feature type="compositionally biased region" description="Basic and acidic residues" evidence="1">
    <location>
        <begin position="70"/>
        <end position="81"/>
    </location>
</feature>
<organism evidence="2 3">
    <name type="scientific">Lithocarpus litseifolius</name>
    <dbReference type="NCBI Taxonomy" id="425828"/>
    <lineage>
        <taxon>Eukaryota</taxon>
        <taxon>Viridiplantae</taxon>
        <taxon>Streptophyta</taxon>
        <taxon>Embryophyta</taxon>
        <taxon>Tracheophyta</taxon>
        <taxon>Spermatophyta</taxon>
        <taxon>Magnoliopsida</taxon>
        <taxon>eudicotyledons</taxon>
        <taxon>Gunneridae</taxon>
        <taxon>Pentapetalae</taxon>
        <taxon>rosids</taxon>
        <taxon>fabids</taxon>
        <taxon>Fagales</taxon>
        <taxon>Fagaceae</taxon>
        <taxon>Lithocarpus</taxon>
    </lineage>
</organism>
<feature type="compositionally biased region" description="Low complexity" evidence="1">
    <location>
        <begin position="121"/>
        <end position="130"/>
    </location>
</feature>
<evidence type="ECO:0000313" key="2">
    <source>
        <dbReference type="EMBL" id="KAL0008348.1"/>
    </source>
</evidence>
<feature type="compositionally biased region" description="Basic and acidic residues" evidence="1">
    <location>
        <begin position="308"/>
        <end position="326"/>
    </location>
</feature>
<sequence>MKEEIDRFRFEEEEDLTPGPAQSLVPESETGDRSSVHAPAAVVTCLDSTSEEEMASNQMGKGLKELLAGRAKEGTLKETPKSKVPHSLPPPPPPPPVDLGLKANPDLKKKRPIVNLEEGEIGQQKGAKQQKTAKEPGDRRSSSVDSREDQNRADVCIASRIWSSRLEVDGTAITWDASVREYRKGQVAHVVEALEQPFLLPKDIEVVRNLKQQPLLVLEEGPGHGEPQARLAEELAEAYREFYDATLDATLNAVKVPADSTLRRPENVYYHPHIRAVTDDPLSEAPDAAKAIEAEVKDVNSMVPDATAKTKEMEAEAKGGELRAKDASITQPSQKEDPPVPEA</sequence>
<feature type="region of interest" description="Disordered" evidence="1">
    <location>
        <begin position="1"/>
        <end position="150"/>
    </location>
</feature>
<accession>A0AAW2DFH9</accession>
<feature type="compositionally biased region" description="Pro residues" evidence="1">
    <location>
        <begin position="87"/>
        <end position="97"/>
    </location>
</feature>
<dbReference type="Proteomes" id="UP001459277">
    <property type="component" value="Unassembled WGS sequence"/>
</dbReference>
<feature type="compositionally biased region" description="Basic and acidic residues" evidence="1">
    <location>
        <begin position="1"/>
        <end position="10"/>
    </location>
</feature>
<feature type="compositionally biased region" description="Basic and acidic residues" evidence="1">
    <location>
        <begin position="132"/>
        <end position="150"/>
    </location>
</feature>
<feature type="region of interest" description="Disordered" evidence="1">
    <location>
        <begin position="303"/>
        <end position="343"/>
    </location>
</feature>
<reference evidence="2 3" key="1">
    <citation type="submission" date="2024-01" db="EMBL/GenBank/DDBJ databases">
        <title>A telomere-to-telomere, gap-free genome of sweet tea (Lithocarpus litseifolius).</title>
        <authorList>
            <person name="Zhou J."/>
        </authorList>
    </citation>
    <scope>NUCLEOTIDE SEQUENCE [LARGE SCALE GENOMIC DNA]</scope>
    <source>
        <strain evidence="2">Zhou-2022a</strain>
        <tissue evidence="2">Leaf</tissue>
    </source>
</reference>
<evidence type="ECO:0000313" key="3">
    <source>
        <dbReference type="Proteomes" id="UP001459277"/>
    </source>
</evidence>
<comment type="caution">
    <text evidence="2">The sequence shown here is derived from an EMBL/GenBank/DDBJ whole genome shotgun (WGS) entry which is preliminary data.</text>
</comment>